<dbReference type="EMBL" id="JAZDWU010000009">
    <property type="protein sequence ID" value="KAK9990466.1"/>
    <property type="molecule type" value="Genomic_DNA"/>
</dbReference>
<comment type="caution">
    <text evidence="1">The sequence shown here is derived from an EMBL/GenBank/DDBJ whole genome shotgun (WGS) entry which is preliminary data.</text>
</comment>
<gene>
    <name evidence="1" type="ORF">SO802_025451</name>
</gene>
<sequence>MLGVSVIQQNEKYLGLPSLVGRKKKESFTHIKQQVWKKLAGWEAKLLSQAVREILIKFMAQALPTYTMTCFKVPLSLCHEIESMICIFCWGQKGDNRKIHWVKWQDLCEPKSQGGMGVKDLALFNDALLAKQTWRLIHDTDSLFYRVFKAKFFANSTIMEAKNPANASYAWKSILKGRDVIKRGTVDPVLFSLVLWNLWNRRNNLRLGKPTLPLDKVLEHSQER</sequence>
<dbReference type="PANTHER" id="PTHR33116:SF86">
    <property type="entry name" value="REVERSE TRANSCRIPTASE DOMAIN-CONTAINING PROTEIN"/>
    <property type="match status" value="1"/>
</dbReference>
<accession>A0AAW2BWU8</accession>
<dbReference type="Proteomes" id="UP001459277">
    <property type="component" value="Unassembled WGS sequence"/>
</dbReference>
<protein>
    <recommendedName>
        <fullName evidence="3">Reverse transcriptase</fullName>
    </recommendedName>
</protein>
<name>A0AAW2BWU8_9ROSI</name>
<organism evidence="1 2">
    <name type="scientific">Lithocarpus litseifolius</name>
    <dbReference type="NCBI Taxonomy" id="425828"/>
    <lineage>
        <taxon>Eukaryota</taxon>
        <taxon>Viridiplantae</taxon>
        <taxon>Streptophyta</taxon>
        <taxon>Embryophyta</taxon>
        <taxon>Tracheophyta</taxon>
        <taxon>Spermatophyta</taxon>
        <taxon>Magnoliopsida</taxon>
        <taxon>eudicotyledons</taxon>
        <taxon>Gunneridae</taxon>
        <taxon>Pentapetalae</taxon>
        <taxon>rosids</taxon>
        <taxon>fabids</taxon>
        <taxon>Fagales</taxon>
        <taxon>Fagaceae</taxon>
        <taxon>Lithocarpus</taxon>
    </lineage>
</organism>
<dbReference type="AlphaFoldDB" id="A0AAW2BWU8"/>
<dbReference type="PANTHER" id="PTHR33116">
    <property type="entry name" value="REVERSE TRANSCRIPTASE ZINC-BINDING DOMAIN-CONTAINING PROTEIN-RELATED-RELATED"/>
    <property type="match status" value="1"/>
</dbReference>
<evidence type="ECO:0008006" key="3">
    <source>
        <dbReference type="Google" id="ProtNLM"/>
    </source>
</evidence>
<evidence type="ECO:0000313" key="2">
    <source>
        <dbReference type="Proteomes" id="UP001459277"/>
    </source>
</evidence>
<proteinExistence type="predicted"/>
<keyword evidence="2" id="KW-1185">Reference proteome</keyword>
<reference evidence="1 2" key="1">
    <citation type="submission" date="2024-01" db="EMBL/GenBank/DDBJ databases">
        <title>A telomere-to-telomere, gap-free genome of sweet tea (Lithocarpus litseifolius).</title>
        <authorList>
            <person name="Zhou J."/>
        </authorList>
    </citation>
    <scope>NUCLEOTIDE SEQUENCE [LARGE SCALE GENOMIC DNA]</scope>
    <source>
        <strain evidence="1">Zhou-2022a</strain>
        <tissue evidence="1">Leaf</tissue>
    </source>
</reference>
<evidence type="ECO:0000313" key="1">
    <source>
        <dbReference type="EMBL" id="KAK9990466.1"/>
    </source>
</evidence>